<keyword evidence="3" id="KW-0445">Lipid transport</keyword>
<dbReference type="AlphaFoldDB" id="A0A4R8RNY2"/>
<feature type="region of interest" description="Disordered" evidence="5">
    <location>
        <begin position="239"/>
        <end position="277"/>
    </location>
</feature>
<dbReference type="InterPro" id="IPR000648">
    <property type="entry name" value="Oxysterol-bd"/>
</dbReference>
<sequence>MAGIEQLEIHSKVSEPSSGLPFNIRAVSQQPRSAPELTTSSSQSYIVRWVKVDEGHTISWSVQPHKKSMYAPSSPLTFPLGPVARHVLTFRLGSNFGIVKHPGTGATGLTLNQNDDPATAGGLTSGVAEPKNRFARRDSTTAQEQLANKGFIAIKWHGKCDADKVSTGTWDVPEGQGGMFGLVFDNTFSKQISKTATFVLLTYPTGAPPQTTAHAFPNLQAASNANVSRTSLPQMTAVTSASQDSLHSHMQAGGRPTSASGRSDGNTNYHTGILHKRRRKKGQGYARRFFSLDYSSCTLSYYYNRNSSALRGAIPLSLAAIAADERRREINIDSGAEIWHLRASNAKDFNDWAKALEKASRAARGFEGSQEQLKPNRSAPLRVNTTHLKPTPSSFEDEREWQQVETLVSRMVGTRDALRRLVKDMSSQRPTSMAGSNFLSPGSNLGEDADGYFPSPAAEQPQRRPFWKRKSSNATPTATTPQSLSSAATVLAVPTPGSASTTASANTPRHSKSKSKASVHEEKNTQEHCASLLNDLDSVVSEFTTLIANSKRRRSPAPLSAAPSRRSIETASTDEFFDAEAGETNSQIVHIAQSEDESPESEADDANLTDSSSMSSVPEDDAGIGEDDTNCYPARPKSLSPLPVDISVTRRTKIPPATVQPPSLIAFVRKNVGKDLSTISMPVSANEPISLLQRVAEQLEYAQLLDLAAQQKEGKDRLMYVTAFAVSQFSSGRAKERAIRKPFNPLLGETFELLRTEGEVPGGFRLLVEKVCHRPVRLAMQADSSNWSFSQSPAPSQKFWGKSAEITTDGRVRVALRLADGSDELYSWTHATMFLRNVVMGEKYVEPVGAMQICNDSTGAKASVEFRSKGMFGGRGEDVQVETYGPDGLHTGSSLSGTWTGGLRVVEAGKAAGQEIWRVGKLVDNPANTYGMTTFAAALNEETEIEKGRLPPTDSRLRPDQRLAEKGDLDQAEEWKVKLEEAQRARRRVLEERGEEHKPKWFVKVGQGPEGEEVWKLRTGKDSYWEERNRGTWSGLENIFEG</sequence>
<dbReference type="InterPro" id="IPR037239">
    <property type="entry name" value="OSBP_sf"/>
</dbReference>
<protein>
    <submittedName>
        <fullName evidence="7">Oxysterol-binding protein-like protein</fullName>
    </submittedName>
</protein>
<dbReference type="Gene3D" id="2.40.160.120">
    <property type="match status" value="1"/>
</dbReference>
<dbReference type="STRING" id="5466.A0A4R8RNY2"/>
<dbReference type="InterPro" id="IPR001849">
    <property type="entry name" value="PH_domain"/>
</dbReference>
<gene>
    <name evidence="7" type="ORF">CTRI78_v003079</name>
</gene>
<evidence type="ECO:0000256" key="3">
    <source>
        <dbReference type="ARBA" id="ARBA00023055"/>
    </source>
</evidence>
<feature type="compositionally biased region" description="Acidic residues" evidence="5">
    <location>
        <begin position="618"/>
        <end position="629"/>
    </location>
</feature>
<dbReference type="PANTHER" id="PTHR10972:SF203">
    <property type="entry name" value="OXYSTEROL-BINDING PROTEIN HOMOLOG 3"/>
    <property type="match status" value="1"/>
</dbReference>
<dbReference type="PANTHER" id="PTHR10972">
    <property type="entry name" value="OXYSTEROL-BINDING PROTEIN-RELATED"/>
    <property type="match status" value="1"/>
</dbReference>
<dbReference type="GO" id="GO:0097038">
    <property type="term" value="C:perinuclear endoplasmic reticulum"/>
    <property type="evidence" value="ECO:0007669"/>
    <property type="project" value="TreeGrafter"/>
</dbReference>
<dbReference type="GO" id="GO:0034727">
    <property type="term" value="P:piecemeal microautophagy of the nucleus"/>
    <property type="evidence" value="ECO:0007669"/>
    <property type="project" value="TreeGrafter"/>
</dbReference>
<name>A0A4R8RNY2_COLTR</name>
<dbReference type="SMART" id="SM00233">
    <property type="entry name" value="PH"/>
    <property type="match status" value="1"/>
</dbReference>
<dbReference type="PROSITE" id="PS50003">
    <property type="entry name" value="PH_DOMAIN"/>
    <property type="match status" value="1"/>
</dbReference>
<keyword evidence="2" id="KW-0813">Transport</keyword>
<dbReference type="Gene3D" id="2.30.29.30">
    <property type="entry name" value="Pleckstrin-homology domain (PH domain)/Phosphotyrosine-binding domain (PTB)"/>
    <property type="match status" value="1"/>
</dbReference>
<dbReference type="EMBL" id="RYZW01000018">
    <property type="protein sequence ID" value="TDZ67281.1"/>
    <property type="molecule type" value="Genomic_DNA"/>
</dbReference>
<feature type="region of interest" description="Disordered" evidence="5">
    <location>
        <begin position="424"/>
        <end position="527"/>
    </location>
</feature>
<comment type="caution">
    <text evidence="7">The sequence shown here is derived from an EMBL/GenBank/DDBJ whole genome shotgun (WGS) entry which is preliminary data.</text>
</comment>
<dbReference type="GO" id="GO:0035621">
    <property type="term" value="P:ER to Golgi ceramide transport"/>
    <property type="evidence" value="ECO:0007669"/>
    <property type="project" value="TreeGrafter"/>
</dbReference>
<evidence type="ECO:0000256" key="5">
    <source>
        <dbReference type="SAM" id="MobiDB-lite"/>
    </source>
</evidence>
<evidence type="ECO:0000313" key="8">
    <source>
        <dbReference type="Proteomes" id="UP000295703"/>
    </source>
</evidence>
<dbReference type="GO" id="GO:0032541">
    <property type="term" value="C:cortical endoplasmic reticulum"/>
    <property type="evidence" value="ECO:0007669"/>
    <property type="project" value="TreeGrafter"/>
</dbReference>
<feature type="region of interest" description="Disordered" evidence="5">
    <location>
        <begin position="550"/>
        <end position="570"/>
    </location>
</feature>
<evidence type="ECO:0000256" key="1">
    <source>
        <dbReference type="ARBA" id="ARBA00008842"/>
    </source>
</evidence>
<dbReference type="Gene3D" id="3.30.70.3490">
    <property type="match status" value="1"/>
</dbReference>
<feature type="compositionally biased region" description="Polar residues" evidence="5">
    <location>
        <begin position="257"/>
        <end position="270"/>
    </location>
</feature>
<dbReference type="GO" id="GO:0030011">
    <property type="term" value="P:maintenance of cell polarity"/>
    <property type="evidence" value="ECO:0007669"/>
    <property type="project" value="TreeGrafter"/>
</dbReference>
<feature type="compositionally biased region" description="Polar residues" evidence="5">
    <location>
        <begin position="425"/>
        <end position="443"/>
    </location>
</feature>
<evidence type="ECO:0000313" key="7">
    <source>
        <dbReference type="EMBL" id="TDZ67281.1"/>
    </source>
</evidence>
<feature type="compositionally biased region" description="Polar residues" evidence="5">
    <location>
        <begin position="497"/>
        <end position="508"/>
    </location>
</feature>
<accession>A0A4R8RNY2</accession>
<dbReference type="SUPFAM" id="SSF101576">
    <property type="entry name" value="Supernatant protein factor (SPF), C-terminal domain"/>
    <property type="match status" value="1"/>
</dbReference>
<dbReference type="GO" id="GO:0120009">
    <property type="term" value="P:intermembrane lipid transfer"/>
    <property type="evidence" value="ECO:0007669"/>
    <property type="project" value="UniProtKB-ARBA"/>
</dbReference>
<dbReference type="FunFam" id="2.30.29.30:FF:000369">
    <property type="entry name" value="Oxysterol binding protein"/>
    <property type="match status" value="1"/>
</dbReference>
<keyword evidence="4" id="KW-0446">Lipid-binding</keyword>
<dbReference type="CDD" id="cd13289">
    <property type="entry name" value="PH_Osh3p_yeast"/>
    <property type="match status" value="1"/>
</dbReference>
<dbReference type="SUPFAM" id="SSF144000">
    <property type="entry name" value="Oxysterol-binding protein-like"/>
    <property type="match status" value="1"/>
</dbReference>
<feature type="region of interest" description="Disordered" evidence="5">
    <location>
        <begin position="593"/>
        <end position="638"/>
    </location>
</feature>
<evidence type="ECO:0000256" key="2">
    <source>
        <dbReference type="ARBA" id="ARBA00022448"/>
    </source>
</evidence>
<dbReference type="GO" id="GO:0005829">
    <property type="term" value="C:cytosol"/>
    <property type="evidence" value="ECO:0007669"/>
    <property type="project" value="TreeGrafter"/>
</dbReference>
<comment type="similarity">
    <text evidence="1">Belongs to the OSBP family.</text>
</comment>
<feature type="domain" description="PH" evidence="6">
    <location>
        <begin position="267"/>
        <end position="361"/>
    </location>
</feature>
<dbReference type="InterPro" id="IPR011993">
    <property type="entry name" value="PH-like_dom_sf"/>
</dbReference>
<feature type="compositionally biased region" description="Acidic residues" evidence="5">
    <location>
        <begin position="594"/>
        <end position="607"/>
    </location>
</feature>
<dbReference type="InterPro" id="IPR041680">
    <property type="entry name" value="PH_8"/>
</dbReference>
<proteinExistence type="inferred from homology"/>
<organism evidence="7 8">
    <name type="scientific">Colletotrichum trifolii</name>
    <dbReference type="NCBI Taxonomy" id="5466"/>
    <lineage>
        <taxon>Eukaryota</taxon>
        <taxon>Fungi</taxon>
        <taxon>Dikarya</taxon>
        <taxon>Ascomycota</taxon>
        <taxon>Pezizomycotina</taxon>
        <taxon>Sordariomycetes</taxon>
        <taxon>Hypocreomycetidae</taxon>
        <taxon>Glomerellales</taxon>
        <taxon>Glomerellaceae</taxon>
        <taxon>Colletotrichum</taxon>
        <taxon>Colletotrichum orbiculare species complex</taxon>
    </lineage>
</organism>
<dbReference type="GO" id="GO:0006897">
    <property type="term" value="P:endocytosis"/>
    <property type="evidence" value="ECO:0007669"/>
    <property type="project" value="TreeGrafter"/>
</dbReference>
<feature type="compositionally biased region" description="Polar residues" evidence="5">
    <location>
        <begin position="472"/>
        <end position="488"/>
    </location>
</feature>
<dbReference type="Pfam" id="PF01237">
    <property type="entry name" value="Oxysterol_BP"/>
    <property type="match status" value="1"/>
</dbReference>
<dbReference type="SUPFAM" id="SSF50729">
    <property type="entry name" value="PH domain-like"/>
    <property type="match status" value="1"/>
</dbReference>
<dbReference type="Proteomes" id="UP000295703">
    <property type="component" value="Unassembled WGS sequence"/>
</dbReference>
<dbReference type="GO" id="GO:0032934">
    <property type="term" value="F:sterol binding"/>
    <property type="evidence" value="ECO:0007669"/>
    <property type="project" value="TreeGrafter"/>
</dbReference>
<dbReference type="GO" id="GO:0005886">
    <property type="term" value="C:plasma membrane"/>
    <property type="evidence" value="ECO:0007669"/>
    <property type="project" value="TreeGrafter"/>
</dbReference>
<feature type="region of interest" description="Disordered" evidence="5">
    <location>
        <begin position="947"/>
        <end position="966"/>
    </location>
</feature>
<evidence type="ECO:0000256" key="4">
    <source>
        <dbReference type="ARBA" id="ARBA00023121"/>
    </source>
</evidence>
<evidence type="ECO:0000259" key="6">
    <source>
        <dbReference type="PROSITE" id="PS50003"/>
    </source>
</evidence>
<dbReference type="InterPro" id="IPR036598">
    <property type="entry name" value="GOLD_dom_sf"/>
</dbReference>
<keyword evidence="8" id="KW-1185">Reference proteome</keyword>
<dbReference type="FunFam" id="2.40.160.120:FF:000001">
    <property type="entry name" value="Oxysterol-binding protein"/>
    <property type="match status" value="1"/>
</dbReference>
<dbReference type="Pfam" id="PF15409">
    <property type="entry name" value="PH_8"/>
    <property type="match status" value="1"/>
</dbReference>
<dbReference type="GO" id="GO:0006887">
    <property type="term" value="P:exocytosis"/>
    <property type="evidence" value="ECO:0007669"/>
    <property type="project" value="TreeGrafter"/>
</dbReference>
<reference evidence="7 8" key="1">
    <citation type="submission" date="2018-12" db="EMBL/GenBank/DDBJ databases">
        <title>Genome sequence and assembly of Colletotrichum trifolii.</title>
        <authorList>
            <person name="Gan P."/>
            <person name="Shirasu K."/>
        </authorList>
    </citation>
    <scope>NUCLEOTIDE SEQUENCE [LARGE SCALE GENOMIC DNA]</scope>
    <source>
        <strain evidence="7 8">543-2</strain>
    </source>
</reference>